<proteinExistence type="inferred from homology"/>
<keyword evidence="3 5" id="KW-0378">Hydrolase</keyword>
<dbReference type="SUPFAM" id="SSF53474">
    <property type="entry name" value="alpha/beta-Hydrolases"/>
    <property type="match status" value="1"/>
</dbReference>
<comment type="caution">
    <text evidence="5">The sequence shown here is derived from an EMBL/GenBank/DDBJ whole genome shotgun (WGS) entry which is preliminary data.</text>
</comment>
<dbReference type="PIRSF" id="PIRSF001112">
    <property type="entry name" value="Epoxide_hydrolase"/>
    <property type="match status" value="1"/>
</dbReference>
<evidence type="ECO:0000256" key="2">
    <source>
        <dbReference type="ARBA" id="ARBA00022797"/>
    </source>
</evidence>
<dbReference type="PANTHER" id="PTHR21661:SF35">
    <property type="entry name" value="EPOXIDE HYDROLASE"/>
    <property type="match status" value="1"/>
</dbReference>
<dbReference type="PANTHER" id="PTHR21661">
    <property type="entry name" value="EPOXIDE HYDROLASE 1-RELATED"/>
    <property type="match status" value="1"/>
</dbReference>
<keyword evidence="2" id="KW-0058">Aromatic hydrocarbons catabolism</keyword>
<reference evidence="5 6" key="1">
    <citation type="submission" date="2019-10" db="EMBL/GenBank/DDBJ databases">
        <title>Isolation and characterization of Methanoculleus sp. Wushi-C6 from a hot spring well.</title>
        <authorList>
            <person name="Chen S.-C."/>
            <person name="Lan Z.-H."/>
            <person name="You Y.-T."/>
            <person name="Lai M.-C."/>
        </authorList>
    </citation>
    <scope>NUCLEOTIDE SEQUENCE [LARGE SCALE GENOMIC DNA]</scope>
    <source>
        <strain evidence="5 6">Wushi-C6</strain>
    </source>
</reference>
<dbReference type="InterPro" id="IPR016292">
    <property type="entry name" value="Epoxide_hydrolase"/>
</dbReference>
<organism evidence="5 6">
    <name type="scientific">Methanoculleus caldifontis</name>
    <dbReference type="NCBI Taxonomy" id="2651577"/>
    <lineage>
        <taxon>Archaea</taxon>
        <taxon>Methanobacteriati</taxon>
        <taxon>Methanobacteriota</taxon>
        <taxon>Stenosarchaea group</taxon>
        <taxon>Methanomicrobia</taxon>
        <taxon>Methanomicrobiales</taxon>
        <taxon>Methanomicrobiaceae</taxon>
        <taxon>Methanoculleus</taxon>
    </lineage>
</organism>
<dbReference type="InterPro" id="IPR029058">
    <property type="entry name" value="AB_hydrolase_fold"/>
</dbReference>
<dbReference type="Proteomes" id="UP001281203">
    <property type="component" value="Unassembled WGS sequence"/>
</dbReference>
<dbReference type="EMBL" id="WBKO01000001">
    <property type="protein sequence ID" value="MDV2481915.1"/>
    <property type="molecule type" value="Genomic_DNA"/>
</dbReference>
<gene>
    <name evidence="5" type="ORF">F8E02_07805</name>
</gene>
<feature type="domain" description="Epoxide hydrolase N-terminal" evidence="4">
    <location>
        <begin position="4"/>
        <end position="108"/>
    </location>
</feature>
<dbReference type="InterPro" id="IPR010497">
    <property type="entry name" value="Epoxide_hydro_N"/>
</dbReference>
<protein>
    <submittedName>
        <fullName evidence="5">Epoxide hydrolase</fullName>
    </submittedName>
</protein>
<evidence type="ECO:0000313" key="5">
    <source>
        <dbReference type="EMBL" id="MDV2481915.1"/>
    </source>
</evidence>
<dbReference type="InterPro" id="IPR000639">
    <property type="entry name" value="Epox_hydrolase-like"/>
</dbReference>
<evidence type="ECO:0000256" key="3">
    <source>
        <dbReference type="ARBA" id="ARBA00022801"/>
    </source>
</evidence>
<dbReference type="Pfam" id="PF06441">
    <property type="entry name" value="EHN"/>
    <property type="match status" value="1"/>
</dbReference>
<dbReference type="PRINTS" id="PR00412">
    <property type="entry name" value="EPOXHYDRLASE"/>
</dbReference>
<evidence type="ECO:0000256" key="1">
    <source>
        <dbReference type="ARBA" id="ARBA00010088"/>
    </source>
</evidence>
<dbReference type="GO" id="GO:0016787">
    <property type="term" value="F:hydrolase activity"/>
    <property type="evidence" value="ECO:0007669"/>
    <property type="project" value="UniProtKB-KW"/>
</dbReference>
<sequence length="381" mass="43024">MGARPFKIDIPDEELEDLARRLEATRWPDEVKGAGWEYGTDPGFMKELADYWQHEYDWRTREAELNRFAQFTAELDGMEVHFVHERGRGPEPIPLILTHGWSGSFYEFYKLIPLLTDPAGRDGRSFDLVVPSMPGFGFSARPDEPGWDIGRTADLWHTLMTDVLGYERYAAGGTDWGSGVSRLLGARYPEALTGIYLFNFAYPDFTPGQDALPDLTYAERAYLEGTEGWLWTPGAAYAIVQSNRPQTLAYGLNDSPVGLAAWLLDKFRDLCDCDGDLSTRFTRDELITSVMIYWLTETAGSAARTYFENTFATPVLAPGERIEVPVGAGIFTRHVGIPREYAERSMNVQHWTEIPRGGHFGAMEEPELLAGDIRAFFWSIM</sequence>
<evidence type="ECO:0000259" key="4">
    <source>
        <dbReference type="Pfam" id="PF06441"/>
    </source>
</evidence>
<comment type="similarity">
    <text evidence="1">Belongs to the peptidase S33 family.</text>
</comment>
<evidence type="ECO:0000313" key="6">
    <source>
        <dbReference type="Proteomes" id="UP001281203"/>
    </source>
</evidence>
<name>A0ABU3X1I0_9EURY</name>
<accession>A0ABU3X1I0</accession>
<dbReference type="Gene3D" id="3.40.50.1820">
    <property type="entry name" value="alpha/beta hydrolase"/>
    <property type="match status" value="1"/>
</dbReference>
<keyword evidence="6" id="KW-1185">Reference proteome</keyword>